<protein>
    <submittedName>
        <fullName evidence="1">Uncharacterized protein</fullName>
    </submittedName>
</protein>
<sequence length="84" mass="10073">MSERQATPPTAMSHMASKMPRRSHAMFLIIDGRVENPEFVVHDIDSYREELWKWKRKDNRVAGSHVEFWAKHDQQFFRFNINAK</sequence>
<name>A0A6J5QVM6_9CAUD</name>
<proteinExistence type="predicted"/>
<organism evidence="1">
    <name type="scientific">uncultured Caudovirales phage</name>
    <dbReference type="NCBI Taxonomy" id="2100421"/>
    <lineage>
        <taxon>Viruses</taxon>
        <taxon>Duplodnaviria</taxon>
        <taxon>Heunggongvirae</taxon>
        <taxon>Uroviricota</taxon>
        <taxon>Caudoviricetes</taxon>
        <taxon>Peduoviridae</taxon>
        <taxon>Maltschvirus</taxon>
        <taxon>Maltschvirus maltsch</taxon>
    </lineage>
</organism>
<accession>A0A6J5QVM6</accession>
<evidence type="ECO:0000313" key="1">
    <source>
        <dbReference type="EMBL" id="CAB4185018.1"/>
    </source>
</evidence>
<reference evidence="1" key="1">
    <citation type="submission" date="2020-05" db="EMBL/GenBank/DDBJ databases">
        <authorList>
            <person name="Chiriac C."/>
            <person name="Salcher M."/>
            <person name="Ghai R."/>
            <person name="Kavagutti S V."/>
        </authorList>
    </citation>
    <scope>NUCLEOTIDE SEQUENCE</scope>
</reference>
<dbReference type="EMBL" id="LR797073">
    <property type="protein sequence ID" value="CAB4185018.1"/>
    <property type="molecule type" value="Genomic_DNA"/>
</dbReference>
<gene>
    <name evidence="1" type="ORF">UFOVP1118_9</name>
</gene>